<comment type="caution">
    <text evidence="5">The sequence shown here is derived from an EMBL/GenBank/DDBJ whole genome shotgun (WGS) entry which is preliminary data.</text>
</comment>
<reference evidence="5 6" key="1">
    <citation type="submission" date="2023-04" db="EMBL/GenBank/DDBJ databases">
        <title>Clostridium tannerae sp. nov., isolated from the fecal material of an alpaca.</title>
        <authorList>
            <person name="Miller S."/>
            <person name="Hendry M."/>
            <person name="King J."/>
            <person name="Sankaranarayanan K."/>
            <person name="Lawson P.A."/>
        </authorList>
    </citation>
    <scope>NUCLEOTIDE SEQUENCE [LARGE SCALE GENOMIC DNA]</scope>
    <source>
        <strain evidence="5 6">A1-XYC3</strain>
    </source>
</reference>
<feature type="region of interest" description="Disordered" evidence="2">
    <location>
        <begin position="93"/>
        <end position="182"/>
    </location>
</feature>
<name>A0ABU4JVN9_9CLOT</name>
<feature type="domain" description="SbsA Ig-like" evidence="4">
    <location>
        <begin position="260"/>
        <end position="344"/>
    </location>
</feature>
<protein>
    <submittedName>
        <fullName evidence="5">Ig-like domain-containing protein</fullName>
    </submittedName>
</protein>
<organism evidence="5 6">
    <name type="scientific">Clostridium tanneri</name>
    <dbReference type="NCBI Taxonomy" id="3037988"/>
    <lineage>
        <taxon>Bacteria</taxon>
        <taxon>Bacillati</taxon>
        <taxon>Bacillota</taxon>
        <taxon>Clostridia</taxon>
        <taxon>Eubacteriales</taxon>
        <taxon>Clostridiaceae</taxon>
        <taxon>Clostridium</taxon>
    </lineage>
</organism>
<evidence type="ECO:0000256" key="2">
    <source>
        <dbReference type="SAM" id="MobiDB-lite"/>
    </source>
</evidence>
<dbReference type="InterPro" id="IPR014755">
    <property type="entry name" value="Cu-Rt/internalin_Ig-like"/>
</dbReference>
<feature type="chain" id="PRO_5045332308" evidence="3">
    <location>
        <begin position="27"/>
        <end position="346"/>
    </location>
</feature>
<feature type="compositionally biased region" description="Polar residues" evidence="2">
    <location>
        <begin position="94"/>
        <end position="107"/>
    </location>
</feature>
<evidence type="ECO:0000313" key="5">
    <source>
        <dbReference type="EMBL" id="MDW8802011.1"/>
    </source>
</evidence>
<gene>
    <name evidence="5" type="ORF">P8V03_12710</name>
</gene>
<accession>A0ABU4JVN9</accession>
<feature type="compositionally biased region" description="Acidic residues" evidence="2">
    <location>
        <begin position="146"/>
        <end position="178"/>
    </location>
</feature>
<keyword evidence="1 3" id="KW-0732">Signal</keyword>
<dbReference type="Pfam" id="PF13205">
    <property type="entry name" value="Big_5"/>
    <property type="match status" value="1"/>
</dbReference>
<dbReference type="RefSeq" id="WP_318798377.1">
    <property type="nucleotide sequence ID" value="NZ_JARUJP010000014.1"/>
</dbReference>
<sequence>MNRKNIKLMILAVLVATTFSTGTVLAAKPDFSDKKGAKVQQKEEKDNKKQDKANKKVSKEARIIDQRLDHIEKTLYKINEKMDSYFNNIEEPAETTTGSSIDGTLGQNDEAAEADSTEKLEDTSKEDAIVDSNDTESTDEASVSNSDEDIENSSEVDADEQDLSDDFEEEYENEDEETNNSFYGKLNAVMNRLNTVKRQLGRISTVDNPQIAELNTRTEALVKEVQESISKLGTIQQKKVDALKSKTNKKVMEEEKIDAAKKSWKIRFTKQINPDTINSENISVIDSKNNVIDAEVSYSSNTNEVIIEVKDGFKKGESYSILIGDNVKSADGKNLTTSVQKDFSVK</sequence>
<evidence type="ECO:0000259" key="4">
    <source>
        <dbReference type="Pfam" id="PF13205"/>
    </source>
</evidence>
<evidence type="ECO:0000313" key="6">
    <source>
        <dbReference type="Proteomes" id="UP001281656"/>
    </source>
</evidence>
<keyword evidence="6" id="KW-1185">Reference proteome</keyword>
<dbReference type="Gene3D" id="2.60.40.1220">
    <property type="match status" value="1"/>
</dbReference>
<dbReference type="Proteomes" id="UP001281656">
    <property type="component" value="Unassembled WGS sequence"/>
</dbReference>
<dbReference type="InterPro" id="IPR032812">
    <property type="entry name" value="SbsA_Ig"/>
</dbReference>
<feature type="region of interest" description="Disordered" evidence="2">
    <location>
        <begin position="30"/>
        <end position="63"/>
    </location>
</feature>
<feature type="signal peptide" evidence="3">
    <location>
        <begin position="1"/>
        <end position="26"/>
    </location>
</feature>
<feature type="compositionally biased region" description="Basic and acidic residues" evidence="2">
    <location>
        <begin position="116"/>
        <end position="128"/>
    </location>
</feature>
<proteinExistence type="predicted"/>
<dbReference type="EMBL" id="JARUJP010000014">
    <property type="protein sequence ID" value="MDW8802011.1"/>
    <property type="molecule type" value="Genomic_DNA"/>
</dbReference>
<evidence type="ECO:0000256" key="3">
    <source>
        <dbReference type="SAM" id="SignalP"/>
    </source>
</evidence>
<evidence type="ECO:0000256" key="1">
    <source>
        <dbReference type="ARBA" id="ARBA00022729"/>
    </source>
</evidence>